<organism evidence="7 8">
    <name type="scientific">Arthrobacter burdickii</name>
    <dbReference type="NCBI Taxonomy" id="3035920"/>
    <lineage>
        <taxon>Bacteria</taxon>
        <taxon>Bacillati</taxon>
        <taxon>Actinomycetota</taxon>
        <taxon>Actinomycetes</taxon>
        <taxon>Micrococcales</taxon>
        <taxon>Micrococcaceae</taxon>
        <taxon>Arthrobacter</taxon>
    </lineage>
</organism>
<evidence type="ECO:0000313" key="8">
    <source>
        <dbReference type="Proteomes" id="UP001174209"/>
    </source>
</evidence>
<dbReference type="Proteomes" id="UP001174209">
    <property type="component" value="Unassembled WGS sequence"/>
</dbReference>
<name>A0ABT8K3Y6_9MICC</name>
<dbReference type="InterPro" id="IPR044068">
    <property type="entry name" value="CB"/>
</dbReference>
<dbReference type="Gene3D" id="1.10.443.10">
    <property type="entry name" value="Intergrase catalytic core"/>
    <property type="match status" value="1"/>
</dbReference>
<dbReference type="PROSITE" id="PS51900">
    <property type="entry name" value="CB"/>
    <property type="match status" value="1"/>
</dbReference>
<evidence type="ECO:0000259" key="6">
    <source>
        <dbReference type="PROSITE" id="PS51900"/>
    </source>
</evidence>
<dbReference type="InterPro" id="IPR050090">
    <property type="entry name" value="Tyrosine_recombinase_XerCD"/>
</dbReference>
<feature type="domain" description="Tyr recombinase" evidence="5">
    <location>
        <begin position="111"/>
        <end position="278"/>
    </location>
</feature>
<proteinExistence type="inferred from homology"/>
<sequence length="278" mass="30718">MARQPVVTVRDALERHIELRTAVGDYTLKRYATSLDRHFAGELGPTLIADLDYEGVVYWVRVLQSLGLAPKTVRNYFGFLSSAMKTAVRLSLRADNPCYGIPLPSSDSVEAAVRVITRDEWARIYANLDPHYRPFFQFLLVTGMRFSEATALTGSDFNYSDSPVLVNVSKAWKEDGLGNQVLGPPKTTSSRRKIALSSRMAGELVPLVREAGAGLVFRNKVSGQIMSSAAHKNWSPACYAAGFTKENKPRIHALRHTSSSMFLQGGARYALPIQAPRP</sequence>
<dbReference type="PANTHER" id="PTHR30349">
    <property type="entry name" value="PHAGE INTEGRASE-RELATED"/>
    <property type="match status" value="1"/>
</dbReference>
<dbReference type="PROSITE" id="PS51898">
    <property type="entry name" value="TYR_RECOMBINASE"/>
    <property type="match status" value="1"/>
</dbReference>
<comment type="caution">
    <text evidence="7">The sequence shown here is derived from an EMBL/GenBank/DDBJ whole genome shotgun (WGS) entry which is preliminary data.</text>
</comment>
<dbReference type="Pfam" id="PF00589">
    <property type="entry name" value="Phage_integrase"/>
    <property type="match status" value="1"/>
</dbReference>
<comment type="similarity">
    <text evidence="1">Belongs to the 'phage' integrase family.</text>
</comment>
<reference evidence="7" key="1">
    <citation type="submission" date="2023-06" db="EMBL/GenBank/DDBJ databases">
        <title>MT1 and MT2 Draft Genomes of Novel Species.</title>
        <authorList>
            <person name="Venkateswaran K."/>
        </authorList>
    </citation>
    <scope>NUCLEOTIDE SEQUENCE</scope>
    <source>
        <strain evidence="7">IIF3SC-B10</strain>
    </source>
</reference>
<dbReference type="EMBL" id="JAROCG010000001">
    <property type="protein sequence ID" value="MDN4611069.1"/>
    <property type="molecule type" value="Genomic_DNA"/>
</dbReference>
<dbReference type="Gene3D" id="1.10.150.130">
    <property type="match status" value="1"/>
</dbReference>
<feature type="domain" description="Core-binding (CB)" evidence="6">
    <location>
        <begin position="7"/>
        <end position="88"/>
    </location>
</feature>
<keyword evidence="2 4" id="KW-0238">DNA-binding</keyword>
<evidence type="ECO:0000256" key="2">
    <source>
        <dbReference type="ARBA" id="ARBA00023125"/>
    </source>
</evidence>
<dbReference type="PANTHER" id="PTHR30349:SF64">
    <property type="entry name" value="PROPHAGE INTEGRASE INTD-RELATED"/>
    <property type="match status" value="1"/>
</dbReference>
<dbReference type="InterPro" id="IPR002104">
    <property type="entry name" value="Integrase_catalytic"/>
</dbReference>
<gene>
    <name evidence="7" type="ORF">P5G52_09320</name>
</gene>
<dbReference type="InterPro" id="IPR011010">
    <property type="entry name" value="DNA_brk_join_enz"/>
</dbReference>
<evidence type="ECO:0000256" key="1">
    <source>
        <dbReference type="ARBA" id="ARBA00008857"/>
    </source>
</evidence>
<dbReference type="InterPro" id="IPR013762">
    <property type="entry name" value="Integrase-like_cat_sf"/>
</dbReference>
<keyword evidence="3" id="KW-0233">DNA recombination</keyword>
<dbReference type="SUPFAM" id="SSF56349">
    <property type="entry name" value="DNA breaking-rejoining enzymes"/>
    <property type="match status" value="1"/>
</dbReference>
<protein>
    <submittedName>
        <fullName evidence="7">Tyrosine-type recombinase/integrase</fullName>
    </submittedName>
</protein>
<keyword evidence="8" id="KW-1185">Reference proteome</keyword>
<dbReference type="RefSeq" id="WP_301226755.1">
    <property type="nucleotide sequence ID" value="NZ_JAROCG010000001.1"/>
</dbReference>
<accession>A0ABT8K3Y6</accession>
<dbReference type="InterPro" id="IPR010998">
    <property type="entry name" value="Integrase_recombinase_N"/>
</dbReference>
<evidence type="ECO:0000256" key="4">
    <source>
        <dbReference type="PROSITE-ProRule" id="PRU01248"/>
    </source>
</evidence>
<evidence type="ECO:0000256" key="3">
    <source>
        <dbReference type="ARBA" id="ARBA00023172"/>
    </source>
</evidence>
<evidence type="ECO:0000259" key="5">
    <source>
        <dbReference type="PROSITE" id="PS51898"/>
    </source>
</evidence>
<evidence type="ECO:0000313" key="7">
    <source>
        <dbReference type="EMBL" id="MDN4611069.1"/>
    </source>
</evidence>